<protein>
    <submittedName>
        <fullName evidence="7">LysR family transcriptional regulator</fullName>
    </submittedName>
</protein>
<sequence length="313" mass="33872">MDAGRLRMLRELADHGTVAAVAQVLSMTPSAVSQQLKILQREAGVPLIEPDGRRVRLTDAGQVLVGHADAVLAALDRARTEMDAYRNTPRGTVSVSFFPSGAAMLLAPLIIRAAEHGVQVLGRDIDVPASRAPAQLADFDVVVVHRDERDPLSWGPRFESTELLREPLDVVLPPEHRLAGRDRVRLTDLTDEPWIGVEGGLMVDDVLNSIAILSGIQPRITQRINDFRVVEELVHAGTGIALMPRHVRLARELVRLPIIDISMARRVEAVTRAGASTRPAVAAVLEHLRTIAAGISSATAERAPGRSARPAVD</sequence>
<reference evidence="7 8" key="1">
    <citation type="submission" date="2014-11" db="EMBL/GenBank/DDBJ databases">
        <title>Mycobacterium setense Manresensis Genome.</title>
        <authorList>
            <person name="Rech G."/>
            <person name="Sumoy L."/>
        </authorList>
    </citation>
    <scope>NUCLEOTIDE SEQUENCE [LARGE SCALE GENOMIC DNA]</scope>
    <source>
        <strain evidence="7 8">Manresensis</strain>
    </source>
</reference>
<dbReference type="Proteomes" id="UP000031004">
    <property type="component" value="Unassembled WGS sequence"/>
</dbReference>
<proteinExistence type="inferred from homology"/>
<name>A0ABR4YTI9_9MYCO</name>
<dbReference type="Gene3D" id="1.10.10.10">
    <property type="entry name" value="Winged helix-like DNA-binding domain superfamily/Winged helix DNA-binding domain"/>
    <property type="match status" value="1"/>
</dbReference>
<dbReference type="InterPro" id="IPR036388">
    <property type="entry name" value="WH-like_DNA-bd_sf"/>
</dbReference>
<feature type="domain" description="HTH lysR-type" evidence="6">
    <location>
        <begin position="1"/>
        <end position="58"/>
    </location>
</feature>
<gene>
    <name evidence="7" type="ORF">QQ44_15255</name>
</gene>
<dbReference type="CDD" id="cd00090">
    <property type="entry name" value="HTH_ARSR"/>
    <property type="match status" value="1"/>
</dbReference>
<keyword evidence="2" id="KW-0805">Transcription regulation</keyword>
<dbReference type="SUPFAM" id="SSF53850">
    <property type="entry name" value="Periplasmic binding protein-like II"/>
    <property type="match status" value="1"/>
</dbReference>
<evidence type="ECO:0000256" key="1">
    <source>
        <dbReference type="ARBA" id="ARBA00009437"/>
    </source>
</evidence>
<dbReference type="EMBL" id="JTLZ01000007">
    <property type="protein sequence ID" value="KHO24391.1"/>
    <property type="molecule type" value="Genomic_DNA"/>
</dbReference>
<keyword evidence="8" id="KW-1185">Reference proteome</keyword>
<dbReference type="PANTHER" id="PTHR30346">
    <property type="entry name" value="TRANSCRIPTIONAL DUAL REGULATOR HCAR-RELATED"/>
    <property type="match status" value="1"/>
</dbReference>
<evidence type="ECO:0000256" key="5">
    <source>
        <dbReference type="ARBA" id="ARBA00023163"/>
    </source>
</evidence>
<accession>A0ABR4YTI9</accession>
<dbReference type="PANTHER" id="PTHR30346:SF29">
    <property type="entry name" value="LYSR SUBSTRATE-BINDING"/>
    <property type="match status" value="1"/>
</dbReference>
<evidence type="ECO:0000313" key="7">
    <source>
        <dbReference type="EMBL" id="KHO24391.1"/>
    </source>
</evidence>
<organism evidence="7 8">
    <name type="scientific">Mycolicibacterium setense</name>
    <dbReference type="NCBI Taxonomy" id="431269"/>
    <lineage>
        <taxon>Bacteria</taxon>
        <taxon>Bacillati</taxon>
        <taxon>Actinomycetota</taxon>
        <taxon>Actinomycetes</taxon>
        <taxon>Mycobacteriales</taxon>
        <taxon>Mycobacteriaceae</taxon>
        <taxon>Mycolicibacterium</taxon>
    </lineage>
</organism>
<evidence type="ECO:0000256" key="2">
    <source>
        <dbReference type="ARBA" id="ARBA00023015"/>
    </source>
</evidence>
<dbReference type="PROSITE" id="PS50931">
    <property type="entry name" value="HTH_LYSR"/>
    <property type="match status" value="1"/>
</dbReference>
<comment type="caution">
    <text evidence="7">The sequence shown here is derived from an EMBL/GenBank/DDBJ whole genome shotgun (WGS) entry which is preliminary data.</text>
</comment>
<dbReference type="Pfam" id="PF03466">
    <property type="entry name" value="LysR_substrate"/>
    <property type="match status" value="1"/>
</dbReference>
<evidence type="ECO:0000259" key="6">
    <source>
        <dbReference type="PROSITE" id="PS50931"/>
    </source>
</evidence>
<dbReference type="SUPFAM" id="SSF46785">
    <property type="entry name" value="Winged helix' DNA-binding domain"/>
    <property type="match status" value="1"/>
</dbReference>
<evidence type="ECO:0000256" key="4">
    <source>
        <dbReference type="ARBA" id="ARBA00023159"/>
    </source>
</evidence>
<dbReference type="InterPro" id="IPR000847">
    <property type="entry name" value="LysR_HTH_N"/>
</dbReference>
<dbReference type="InterPro" id="IPR036390">
    <property type="entry name" value="WH_DNA-bd_sf"/>
</dbReference>
<keyword evidence="5" id="KW-0804">Transcription</keyword>
<dbReference type="InterPro" id="IPR005119">
    <property type="entry name" value="LysR_subst-bd"/>
</dbReference>
<dbReference type="RefSeq" id="WP_039321429.1">
    <property type="nucleotide sequence ID" value="NZ_JTLZ01000007.1"/>
</dbReference>
<keyword evidence="4" id="KW-0010">Activator</keyword>
<evidence type="ECO:0000256" key="3">
    <source>
        <dbReference type="ARBA" id="ARBA00023125"/>
    </source>
</evidence>
<evidence type="ECO:0000313" key="8">
    <source>
        <dbReference type="Proteomes" id="UP000031004"/>
    </source>
</evidence>
<keyword evidence="3" id="KW-0238">DNA-binding</keyword>
<comment type="similarity">
    <text evidence="1">Belongs to the LysR transcriptional regulatory family.</text>
</comment>
<dbReference type="Pfam" id="PF00126">
    <property type="entry name" value="HTH_1"/>
    <property type="match status" value="1"/>
</dbReference>
<dbReference type="InterPro" id="IPR011991">
    <property type="entry name" value="ArsR-like_HTH"/>
</dbReference>
<dbReference type="Gene3D" id="3.40.190.10">
    <property type="entry name" value="Periplasmic binding protein-like II"/>
    <property type="match status" value="2"/>
</dbReference>